<dbReference type="PANTHER" id="PTHR45623">
    <property type="entry name" value="CHROMODOMAIN-HELICASE-DNA-BINDING PROTEIN 3-RELATED-RELATED"/>
    <property type="match status" value="1"/>
</dbReference>
<dbReference type="PROSITE" id="PS51194">
    <property type="entry name" value="HELICASE_CTER"/>
    <property type="match status" value="1"/>
</dbReference>
<evidence type="ECO:0000256" key="12">
    <source>
        <dbReference type="SAM" id="MobiDB-lite"/>
    </source>
</evidence>
<keyword evidence="3" id="KW-0677">Repeat</keyword>
<dbReference type="GO" id="GO:0140658">
    <property type="term" value="F:ATP-dependent chromatin remodeler activity"/>
    <property type="evidence" value="ECO:0007669"/>
    <property type="project" value="TreeGrafter"/>
</dbReference>
<dbReference type="PROSITE" id="PS01359">
    <property type="entry name" value="ZF_PHD_1"/>
    <property type="match status" value="1"/>
</dbReference>
<feature type="region of interest" description="Disordered" evidence="12">
    <location>
        <begin position="1104"/>
        <end position="1184"/>
    </location>
</feature>
<evidence type="ECO:0000259" key="13">
    <source>
        <dbReference type="PROSITE" id="PS50013"/>
    </source>
</evidence>
<dbReference type="InterPro" id="IPR038718">
    <property type="entry name" value="SNF2-like_sf"/>
</dbReference>
<dbReference type="GO" id="GO:0000785">
    <property type="term" value="C:chromatin"/>
    <property type="evidence" value="ECO:0007669"/>
    <property type="project" value="TreeGrafter"/>
</dbReference>
<feature type="region of interest" description="Disordered" evidence="12">
    <location>
        <begin position="277"/>
        <end position="321"/>
    </location>
</feature>
<dbReference type="GO" id="GO:0003682">
    <property type="term" value="F:chromatin binding"/>
    <property type="evidence" value="ECO:0007669"/>
    <property type="project" value="TreeGrafter"/>
</dbReference>
<feature type="region of interest" description="Disordered" evidence="12">
    <location>
        <begin position="2173"/>
        <end position="2236"/>
    </location>
</feature>
<feature type="domain" description="Helicase ATP-binding" evidence="15">
    <location>
        <begin position="345"/>
        <end position="539"/>
    </location>
</feature>
<feature type="compositionally biased region" description="Polar residues" evidence="12">
    <location>
        <begin position="1811"/>
        <end position="1821"/>
    </location>
</feature>
<proteinExistence type="predicted"/>
<dbReference type="InterPro" id="IPR049730">
    <property type="entry name" value="SNF2/RAD54-like_C"/>
</dbReference>
<feature type="domain" description="Chromo" evidence="13">
    <location>
        <begin position="163"/>
        <end position="267"/>
    </location>
</feature>
<keyword evidence="5 10" id="KW-0863">Zinc-finger</keyword>
<keyword evidence="6" id="KW-0378">Hydrolase</keyword>
<feature type="compositionally biased region" description="Low complexity" evidence="12">
    <location>
        <begin position="1104"/>
        <end position="1127"/>
    </location>
</feature>
<keyword evidence="18" id="KW-1185">Reference proteome</keyword>
<feature type="region of interest" description="Disordered" evidence="12">
    <location>
        <begin position="1033"/>
        <end position="1076"/>
    </location>
</feature>
<keyword evidence="11" id="KW-0175">Coiled coil</keyword>
<dbReference type="SMART" id="SM00490">
    <property type="entry name" value="HELICc"/>
    <property type="match status" value="1"/>
</dbReference>
<comment type="caution">
    <text evidence="17">The sequence shown here is derived from an EMBL/GenBank/DDBJ whole genome shotgun (WGS) entry which is preliminary data.</text>
</comment>
<dbReference type="SUPFAM" id="SSF54160">
    <property type="entry name" value="Chromo domain-like"/>
    <property type="match status" value="2"/>
</dbReference>
<feature type="compositionally biased region" description="Low complexity" evidence="12">
    <location>
        <begin position="278"/>
        <end position="289"/>
    </location>
</feature>
<feature type="compositionally biased region" description="Low complexity" evidence="12">
    <location>
        <begin position="1134"/>
        <end position="1144"/>
    </location>
</feature>
<name>A0A9D4TI50_CHLVU</name>
<evidence type="ECO:0000256" key="1">
    <source>
        <dbReference type="ARBA" id="ARBA00004123"/>
    </source>
</evidence>
<dbReference type="OrthoDB" id="5857104at2759"/>
<feature type="compositionally biased region" description="Low complexity" evidence="12">
    <location>
        <begin position="2194"/>
        <end position="2208"/>
    </location>
</feature>
<keyword evidence="9" id="KW-0539">Nucleus</keyword>
<dbReference type="GO" id="GO:0042393">
    <property type="term" value="F:histone binding"/>
    <property type="evidence" value="ECO:0007669"/>
    <property type="project" value="TreeGrafter"/>
</dbReference>
<dbReference type="PANTHER" id="PTHR45623:SF17">
    <property type="entry name" value="CHROMODOMAIN-HELICASE-DNA-BINDING PROTEIN 3-RELATED"/>
    <property type="match status" value="1"/>
</dbReference>
<feature type="coiled-coil region" evidence="11">
    <location>
        <begin position="1589"/>
        <end position="1685"/>
    </location>
</feature>
<evidence type="ECO:0000256" key="9">
    <source>
        <dbReference type="ARBA" id="ARBA00023242"/>
    </source>
</evidence>
<evidence type="ECO:0000256" key="11">
    <source>
        <dbReference type="SAM" id="Coils"/>
    </source>
</evidence>
<dbReference type="InterPro" id="IPR023780">
    <property type="entry name" value="Chromo_domain"/>
</dbReference>
<protein>
    <recommendedName>
        <fullName evidence="19">CHD3-type chromatin-remodeling factor PICKLE</fullName>
    </recommendedName>
</protein>
<dbReference type="GO" id="GO:0008270">
    <property type="term" value="F:zinc ion binding"/>
    <property type="evidence" value="ECO:0007669"/>
    <property type="project" value="UniProtKB-KW"/>
</dbReference>
<dbReference type="InterPro" id="IPR014001">
    <property type="entry name" value="Helicase_ATP-bd"/>
</dbReference>
<feature type="domain" description="Helicase C-terminal" evidence="16">
    <location>
        <begin position="665"/>
        <end position="817"/>
    </location>
</feature>
<accession>A0A9D4TI50</accession>
<dbReference type="GO" id="GO:0005524">
    <property type="term" value="F:ATP binding"/>
    <property type="evidence" value="ECO:0007669"/>
    <property type="project" value="UniProtKB-KW"/>
</dbReference>
<dbReference type="Pfam" id="PF06461">
    <property type="entry name" value="CHDII_SANT-like"/>
    <property type="match status" value="1"/>
</dbReference>
<dbReference type="InterPro" id="IPR027417">
    <property type="entry name" value="P-loop_NTPase"/>
</dbReference>
<dbReference type="Pfam" id="PF00385">
    <property type="entry name" value="Chromo"/>
    <property type="match status" value="1"/>
</dbReference>
<reference evidence="17" key="1">
    <citation type="journal article" date="2019" name="Plant J.">
        <title>Chlorella vulgaris genome assembly and annotation reveals the molecular basis for metabolic acclimation to high light conditions.</title>
        <authorList>
            <person name="Cecchin M."/>
            <person name="Marcolungo L."/>
            <person name="Rossato M."/>
            <person name="Girolomoni L."/>
            <person name="Cosentino E."/>
            <person name="Cuine S."/>
            <person name="Li-Beisson Y."/>
            <person name="Delledonne M."/>
            <person name="Ballottari M."/>
        </authorList>
    </citation>
    <scope>NUCLEOTIDE SEQUENCE</scope>
    <source>
        <strain evidence="17">211/11P</strain>
    </source>
</reference>
<keyword evidence="2" id="KW-0479">Metal-binding</keyword>
<feature type="compositionally biased region" description="Low complexity" evidence="12">
    <location>
        <begin position="1042"/>
        <end position="1052"/>
    </location>
</feature>
<dbReference type="GO" id="GO:0005634">
    <property type="term" value="C:nucleus"/>
    <property type="evidence" value="ECO:0007669"/>
    <property type="project" value="UniProtKB-SubCell"/>
</dbReference>
<evidence type="ECO:0000256" key="10">
    <source>
        <dbReference type="PROSITE-ProRule" id="PRU00146"/>
    </source>
</evidence>
<dbReference type="GO" id="GO:0003677">
    <property type="term" value="F:DNA binding"/>
    <property type="evidence" value="ECO:0007669"/>
    <property type="project" value="InterPro"/>
</dbReference>
<dbReference type="SUPFAM" id="SSF57903">
    <property type="entry name" value="FYVE/PHD zinc finger"/>
    <property type="match status" value="1"/>
</dbReference>
<keyword evidence="7" id="KW-0862">Zinc</keyword>
<sequence length="2236" mass="246911">MSSCSDFETEESGSGSEEADVTREWNGYCQACGDQFGDSDAPRVRCSGCPCQYHFNCLSQRQRPQRTGLRWLCPQCERLALLGRGIDAILACRGSGAGREYHVKFKGRSLLHAEWVRIAELEQAGSRFRGVAARLKHFDSKRTQGLHTQVDDELVDGIKPAWLEVERVIAERPISSLRNGGGAAGDGAAPAGAEAAAATQGAPETATATASEFSAADALPAGVQYLCKWKELPYSECTWEEGADIAAYHHLIRQYRQRLPIAEVDLEQKLAWVVGDSQQQREQQQQQQQPNLGPPHDGPDQQAGAEAMPQQGASQAGSQRRFSDTPAFLQGRLHPYQLEGLNWMYQGWQSGTNLILADEMGLGKTVQAIAFLAALSHERAGSCRAAGTPLRPHLVIVPLSTLPNWEREFARFAAQLNVVTLAGNAEARGTVKEYEMFGHGLGEPTIRAGGRRRELLQRAVLFHVLLTSYEIAVNEAEDLGKLEWEALVVDEGHRLKNKEARLFRALHGLRCQHRVLLTGTPLQNNISEIFCMLLFLGSEGFQDLDALEQEFEAVREEDQVARLHSLLRPHLLRRTKADVLRQLPPKKEQIMAVELSASQKLAYREILAGSYESLTQGGVSKLRNVMMELRKAVQHVYLLQFPPEPRPMGQAWLDLLLQGSGKLALLDRMLERLKAGGHRVLIYSQFVLLLDVLEWYCEARAHTHLRLDGSVGTAERQRRIDAYNSKPHRHFIFLLSTRAGGLGINLSTADTVFIFDSDHNPQADIQAQARAHRLGQQNGVMVFRFVARSTLEERMVQRAKSKLVLEHVVVRRLKRKAGAGGKADGQAEGALDKRELQDLIKFGAAELFAEEMMETGGVEAGGAEAGAGADARAASKERPMPAVVREQQAGRTGGTDGKAVVWTDEELDALLDRTNLTSPGVADEEARSGILDGFQVAHFKLQERPGLEAAADAAARWQLQGGTAEEGADVADGGFGSGDLQASKACWSELLQGRQGTALQAEADELFGKGKRQRQKLAEPGYAAELDEWLARQGSGDDSRRSSSSRSSSGSDYALGSEEEQEQRREEELEAQVLSQAQFVPEERQMRKLPSWMMMVRASEQQQAAAGQPAAAGQQLPMQLAVQQQQKQQDREQQQTQQTQQSQQGEVLVTDQQQRGQQVLAGDAPPVAGRRKRRRRSAVQMAESRGDFSGAMRLSAAKDWVILWPRIYGTGDNMRVWGFSAPQRRWFLALVMERGVPFQEGSFDWQPMIRLLNSKGADEIAKYGDLLMEQVAAAAAAAEAADSAAPAPAAEPDLLPALLGDVEVSDVLARLGMLHLLRTTWEQLTAVYNQPTADNRPGPPLPCVRNLQRDGLRRGLHAWTMAHDIALIKGSVLYGLRWDDVLADKSLGLVTPLLHELGLSHLTVEQLLHNGKTTSQQHVWLEARTIRLAAALAEDPDASDPPLLSSTTHVQPVPAPQQNPAAGSHPRQQQQQQSQQKQVLQQEAQQQQQQQRQWEVSDVLVQQVPAPLLLHQQQQAQQQNQQRQREREVSDVLVQQVPAPLLLHQQQQVRQYQQQSQQQVQQLQVQQLQQQVQQPQVQHSLLQVQQPQVQQSQQQVQQLQVQQSQQQLQQPQVQQSLLQVQQPQVQQSQQQVQQLQVQQAQLQAQQPQVQQSLLRAQQPQVQQAQQQARQQQAQQSQQLQAQQSQQQVQQPQVQQAQQLLPEALLPTECVVALANRIALLPGLTSMSIQARQHMIYTNRRMFGHAAAINSASQAMHQALCTEPQAVDTLAAGESFREHLRNINADSERLVKLIRVELLQLAAADEARQKRLQQMQEGQQARQHLEQQPHGAKPQQQSVLTPVQQTVQQPEQQHSVPPAVTQPVQQQQQAALSAVQQPVQQHSLPPAVTQPVQRQHQAALLAVQQPVQQHSLPPAVTQPVQQQQQAALLAVQQPVQQHSVPPAVTQPVQRQQQAALLAVQQPVQQHSVPPAVTQPVQRQQQAALLAVQQPVQQHSLPPAVTQPVQRQHQAALLAVQQPVQQHSVPPAVTQPVQRQQQAALLAVQQPVQQHSLPPAVTQPVQRQQQAALLAVQQPVQQHSVPPAVTQPVQRQHQAALLAVQQPVQQHSVPPTVTQPVQRQHQAALLAVQQPVQQHSVPPAVTQPVQQQQQAALSTVQQPVQQPVVQQLVQQQGLVGGTPPRKGGLQFRAGASDSGAGAEPAAQRQQAEQVQQERDEAEPMTVAPTDGTDACACFANVP</sequence>
<reference evidence="17" key="2">
    <citation type="submission" date="2020-11" db="EMBL/GenBank/DDBJ databases">
        <authorList>
            <person name="Cecchin M."/>
            <person name="Marcolungo L."/>
            <person name="Rossato M."/>
            <person name="Girolomoni L."/>
            <person name="Cosentino E."/>
            <person name="Cuine S."/>
            <person name="Li-Beisson Y."/>
            <person name="Delledonne M."/>
            <person name="Ballottari M."/>
        </authorList>
    </citation>
    <scope>NUCLEOTIDE SEQUENCE</scope>
    <source>
        <strain evidence="17">211/11P</strain>
        <tissue evidence="17">Whole cell</tissue>
    </source>
</reference>
<evidence type="ECO:0000256" key="7">
    <source>
        <dbReference type="ARBA" id="ARBA00022833"/>
    </source>
</evidence>
<dbReference type="InterPro" id="IPR009462">
    <property type="entry name" value="CHD_II_SANT-like"/>
</dbReference>
<evidence type="ECO:0008006" key="19">
    <source>
        <dbReference type="Google" id="ProtNLM"/>
    </source>
</evidence>
<evidence type="ECO:0000259" key="15">
    <source>
        <dbReference type="PROSITE" id="PS51192"/>
    </source>
</evidence>
<dbReference type="InterPro" id="IPR001965">
    <property type="entry name" value="Znf_PHD"/>
</dbReference>
<feature type="compositionally biased region" description="Low complexity" evidence="12">
    <location>
        <begin position="1450"/>
        <end position="1480"/>
    </location>
</feature>
<evidence type="ECO:0000256" key="6">
    <source>
        <dbReference type="ARBA" id="ARBA00022801"/>
    </source>
</evidence>
<evidence type="ECO:0000256" key="4">
    <source>
        <dbReference type="ARBA" id="ARBA00022741"/>
    </source>
</evidence>
<dbReference type="SMART" id="SM00249">
    <property type="entry name" value="PHD"/>
    <property type="match status" value="1"/>
</dbReference>
<dbReference type="Gene3D" id="3.30.40.10">
    <property type="entry name" value="Zinc/RING finger domain, C3HC4 (zinc finger)"/>
    <property type="match status" value="1"/>
</dbReference>
<dbReference type="PROSITE" id="PS51192">
    <property type="entry name" value="HELICASE_ATP_BIND_1"/>
    <property type="match status" value="1"/>
</dbReference>
<dbReference type="InterPro" id="IPR016197">
    <property type="entry name" value="Chromo-like_dom_sf"/>
</dbReference>
<dbReference type="PROSITE" id="PS50016">
    <property type="entry name" value="ZF_PHD_2"/>
    <property type="match status" value="1"/>
</dbReference>
<evidence type="ECO:0000256" key="5">
    <source>
        <dbReference type="ARBA" id="ARBA00022771"/>
    </source>
</evidence>
<dbReference type="Proteomes" id="UP001055712">
    <property type="component" value="Unassembled WGS sequence"/>
</dbReference>
<dbReference type="PROSITE" id="PS50013">
    <property type="entry name" value="CHROMO_2"/>
    <property type="match status" value="1"/>
</dbReference>
<feature type="compositionally biased region" description="Low complexity" evidence="12">
    <location>
        <begin position="186"/>
        <end position="203"/>
    </location>
</feature>
<dbReference type="InterPro" id="IPR019787">
    <property type="entry name" value="Znf_PHD-finger"/>
</dbReference>
<evidence type="ECO:0000259" key="14">
    <source>
        <dbReference type="PROSITE" id="PS50016"/>
    </source>
</evidence>
<organism evidence="17 18">
    <name type="scientific">Chlorella vulgaris</name>
    <name type="common">Green alga</name>
    <dbReference type="NCBI Taxonomy" id="3077"/>
    <lineage>
        <taxon>Eukaryota</taxon>
        <taxon>Viridiplantae</taxon>
        <taxon>Chlorophyta</taxon>
        <taxon>core chlorophytes</taxon>
        <taxon>Trebouxiophyceae</taxon>
        <taxon>Chlorellales</taxon>
        <taxon>Chlorellaceae</taxon>
        <taxon>Chlorella clade</taxon>
        <taxon>Chlorella</taxon>
    </lineage>
</organism>
<dbReference type="InterPro" id="IPR019786">
    <property type="entry name" value="Zinc_finger_PHD-type_CS"/>
</dbReference>
<comment type="subcellular location">
    <subcellularLocation>
        <location evidence="1">Nucleus</location>
    </subcellularLocation>
</comment>
<dbReference type="EMBL" id="SIDB01000011">
    <property type="protein sequence ID" value="KAI3426156.1"/>
    <property type="molecule type" value="Genomic_DNA"/>
</dbReference>
<dbReference type="InterPro" id="IPR000330">
    <property type="entry name" value="SNF2_N"/>
</dbReference>
<evidence type="ECO:0000256" key="8">
    <source>
        <dbReference type="ARBA" id="ARBA00022840"/>
    </source>
</evidence>
<feature type="region of interest" description="Disordered" evidence="12">
    <location>
        <begin position="1809"/>
        <end position="1892"/>
    </location>
</feature>
<dbReference type="InterPro" id="IPR000953">
    <property type="entry name" value="Chromo/chromo_shadow_dom"/>
</dbReference>
<dbReference type="Pfam" id="PF00271">
    <property type="entry name" value="Helicase_C"/>
    <property type="match status" value="1"/>
</dbReference>
<evidence type="ECO:0000256" key="2">
    <source>
        <dbReference type="ARBA" id="ARBA00022723"/>
    </source>
</evidence>
<dbReference type="InterPro" id="IPR011011">
    <property type="entry name" value="Znf_FYVE_PHD"/>
</dbReference>
<evidence type="ECO:0000313" key="17">
    <source>
        <dbReference type="EMBL" id="KAI3426156.1"/>
    </source>
</evidence>
<feature type="region of interest" description="Disordered" evidence="12">
    <location>
        <begin position="1436"/>
        <end position="1480"/>
    </location>
</feature>
<feature type="compositionally biased region" description="Polar residues" evidence="12">
    <location>
        <begin position="311"/>
        <end position="320"/>
    </location>
</feature>
<feature type="region of interest" description="Disordered" evidence="12">
    <location>
        <begin position="860"/>
        <end position="882"/>
    </location>
</feature>
<dbReference type="InterPro" id="IPR001650">
    <property type="entry name" value="Helicase_C-like"/>
</dbReference>
<feature type="domain" description="PHD-type" evidence="14">
    <location>
        <begin position="26"/>
        <end position="79"/>
    </location>
</feature>
<feature type="region of interest" description="Disordered" evidence="12">
    <location>
        <begin position="179"/>
        <end position="203"/>
    </location>
</feature>
<dbReference type="SMART" id="SM00298">
    <property type="entry name" value="CHROMO"/>
    <property type="match status" value="2"/>
</dbReference>
<dbReference type="CDD" id="cd18793">
    <property type="entry name" value="SF2_C_SNF"/>
    <property type="match status" value="1"/>
</dbReference>
<evidence type="ECO:0000256" key="3">
    <source>
        <dbReference type="ARBA" id="ARBA00022737"/>
    </source>
</evidence>
<evidence type="ECO:0000313" key="18">
    <source>
        <dbReference type="Proteomes" id="UP001055712"/>
    </source>
</evidence>
<dbReference type="SUPFAM" id="SSF52540">
    <property type="entry name" value="P-loop containing nucleoside triphosphate hydrolases"/>
    <property type="match status" value="2"/>
</dbReference>
<gene>
    <name evidence="17" type="ORF">D9Q98_008533</name>
</gene>
<dbReference type="InterPro" id="IPR013083">
    <property type="entry name" value="Znf_RING/FYVE/PHD"/>
</dbReference>
<dbReference type="Gene3D" id="2.40.50.40">
    <property type="match status" value="1"/>
</dbReference>
<dbReference type="GO" id="GO:0016887">
    <property type="term" value="F:ATP hydrolysis activity"/>
    <property type="evidence" value="ECO:0007669"/>
    <property type="project" value="TreeGrafter"/>
</dbReference>
<keyword evidence="8" id="KW-0067">ATP-binding</keyword>
<dbReference type="CDD" id="cd15489">
    <property type="entry name" value="PHD_SF"/>
    <property type="match status" value="1"/>
</dbReference>
<evidence type="ECO:0000259" key="16">
    <source>
        <dbReference type="PROSITE" id="PS51194"/>
    </source>
</evidence>
<keyword evidence="4" id="KW-0547">Nucleotide-binding</keyword>
<feature type="compositionally biased region" description="Low complexity" evidence="12">
    <location>
        <begin position="1833"/>
        <end position="1880"/>
    </location>
</feature>
<dbReference type="Gene3D" id="3.40.50.10810">
    <property type="entry name" value="Tandem AAA-ATPase domain"/>
    <property type="match status" value="1"/>
</dbReference>
<dbReference type="Gene3D" id="3.40.50.300">
    <property type="entry name" value="P-loop containing nucleotide triphosphate hydrolases"/>
    <property type="match status" value="1"/>
</dbReference>
<dbReference type="Pfam" id="PF00176">
    <property type="entry name" value="SNF2-rel_dom"/>
    <property type="match status" value="1"/>
</dbReference>
<dbReference type="SMART" id="SM00487">
    <property type="entry name" value="DEXDc"/>
    <property type="match status" value="1"/>
</dbReference>